<name>A0A7X9S109_9BACT</name>
<comment type="caution">
    <text evidence="1">The sequence shown here is derived from an EMBL/GenBank/DDBJ whole genome shotgun (WGS) entry which is preliminary data.</text>
</comment>
<accession>A0A7X9S109</accession>
<reference evidence="1 2" key="1">
    <citation type="submission" date="2020-04" db="EMBL/GenBank/DDBJ databases">
        <title>Flammeovirga sp. SR4, a novel species isolated from seawater.</title>
        <authorList>
            <person name="Wang X."/>
        </authorList>
    </citation>
    <scope>NUCLEOTIDE SEQUENCE [LARGE SCALE GENOMIC DNA]</scope>
    <source>
        <strain evidence="1 2">ATCC 23126</strain>
    </source>
</reference>
<keyword evidence="2" id="KW-1185">Reference proteome</keyword>
<gene>
    <name evidence="1" type="ORF">HHU12_30950</name>
</gene>
<proteinExistence type="predicted"/>
<dbReference type="Proteomes" id="UP000576082">
    <property type="component" value="Unassembled WGS sequence"/>
</dbReference>
<protein>
    <submittedName>
        <fullName evidence="1">Uncharacterized protein</fullName>
    </submittedName>
</protein>
<evidence type="ECO:0000313" key="2">
    <source>
        <dbReference type="Proteomes" id="UP000576082"/>
    </source>
</evidence>
<dbReference type="EMBL" id="JABANE010000159">
    <property type="protein sequence ID" value="NME72420.1"/>
    <property type="molecule type" value="Genomic_DNA"/>
</dbReference>
<organism evidence="1 2">
    <name type="scientific">Flammeovirga aprica JL-4</name>
    <dbReference type="NCBI Taxonomy" id="694437"/>
    <lineage>
        <taxon>Bacteria</taxon>
        <taxon>Pseudomonadati</taxon>
        <taxon>Bacteroidota</taxon>
        <taxon>Cytophagia</taxon>
        <taxon>Cytophagales</taxon>
        <taxon>Flammeovirgaceae</taxon>
        <taxon>Flammeovirga</taxon>
    </lineage>
</organism>
<sequence length="51" mass="5277">MESLEFHEMELVQGGVSQGDLCAYGVGIAVATWYTGVGVWVGTAIAVATCV</sequence>
<evidence type="ECO:0000313" key="1">
    <source>
        <dbReference type="EMBL" id="NME72420.1"/>
    </source>
</evidence>
<dbReference type="AlphaFoldDB" id="A0A7X9S109"/>
<dbReference type="RefSeq" id="WP_169660611.1">
    <property type="nucleotide sequence ID" value="NZ_JABANE010000159.1"/>
</dbReference>